<accession>A0A4C1UTH5</accession>
<dbReference type="AlphaFoldDB" id="A0A4C1UTH5"/>
<dbReference type="Proteomes" id="UP000299102">
    <property type="component" value="Unassembled WGS sequence"/>
</dbReference>
<evidence type="ECO:0000313" key="1">
    <source>
        <dbReference type="EMBL" id="GBP29783.1"/>
    </source>
</evidence>
<evidence type="ECO:0000313" key="2">
    <source>
        <dbReference type="Proteomes" id="UP000299102"/>
    </source>
</evidence>
<name>A0A4C1UTH5_EUMVA</name>
<proteinExistence type="predicted"/>
<keyword evidence="2" id="KW-1185">Reference proteome</keyword>
<sequence length="146" mass="16142">MWYSYAVVNLGLAGKWAGLNGAILYSYRREVAQYPLLCFMLQKTDNALVPPLELPVSMGDGVHLLPGEAGCERSFLIAYSDRINFGRTWLIPELSPVAGDSAVVQNTAPRFSFSATASLTSNFQWIAAIEISPDKRTDRHFIDVTL</sequence>
<gene>
    <name evidence="1" type="ORF">EVAR_94623_1</name>
</gene>
<reference evidence="1 2" key="1">
    <citation type="journal article" date="2019" name="Commun. Biol.">
        <title>The bagworm genome reveals a unique fibroin gene that provides high tensile strength.</title>
        <authorList>
            <person name="Kono N."/>
            <person name="Nakamura H."/>
            <person name="Ohtoshi R."/>
            <person name="Tomita M."/>
            <person name="Numata K."/>
            <person name="Arakawa K."/>
        </authorList>
    </citation>
    <scope>NUCLEOTIDE SEQUENCE [LARGE SCALE GENOMIC DNA]</scope>
</reference>
<dbReference type="EMBL" id="BGZK01000224">
    <property type="protein sequence ID" value="GBP29783.1"/>
    <property type="molecule type" value="Genomic_DNA"/>
</dbReference>
<protein>
    <submittedName>
        <fullName evidence="1">Uncharacterized protein</fullName>
    </submittedName>
</protein>
<organism evidence="1 2">
    <name type="scientific">Eumeta variegata</name>
    <name type="common">Bagworm moth</name>
    <name type="synonym">Eumeta japonica</name>
    <dbReference type="NCBI Taxonomy" id="151549"/>
    <lineage>
        <taxon>Eukaryota</taxon>
        <taxon>Metazoa</taxon>
        <taxon>Ecdysozoa</taxon>
        <taxon>Arthropoda</taxon>
        <taxon>Hexapoda</taxon>
        <taxon>Insecta</taxon>
        <taxon>Pterygota</taxon>
        <taxon>Neoptera</taxon>
        <taxon>Endopterygota</taxon>
        <taxon>Lepidoptera</taxon>
        <taxon>Glossata</taxon>
        <taxon>Ditrysia</taxon>
        <taxon>Tineoidea</taxon>
        <taxon>Psychidae</taxon>
        <taxon>Oiketicinae</taxon>
        <taxon>Eumeta</taxon>
    </lineage>
</organism>
<comment type="caution">
    <text evidence="1">The sequence shown here is derived from an EMBL/GenBank/DDBJ whole genome shotgun (WGS) entry which is preliminary data.</text>
</comment>